<comment type="caution">
    <text evidence="1">The sequence shown here is derived from an EMBL/GenBank/DDBJ whole genome shotgun (WGS) entry which is preliminary data.</text>
</comment>
<name>M5U009_9BACT</name>
<dbReference type="Proteomes" id="UP000011885">
    <property type="component" value="Unassembled WGS sequence"/>
</dbReference>
<evidence type="ECO:0000313" key="1">
    <source>
        <dbReference type="EMBL" id="EMI54624.1"/>
    </source>
</evidence>
<proteinExistence type="predicted"/>
<organism evidence="1 2">
    <name type="scientific">Rhodopirellula sallentina SM41</name>
    <dbReference type="NCBI Taxonomy" id="1263870"/>
    <lineage>
        <taxon>Bacteria</taxon>
        <taxon>Pseudomonadati</taxon>
        <taxon>Planctomycetota</taxon>
        <taxon>Planctomycetia</taxon>
        <taxon>Pirellulales</taxon>
        <taxon>Pirellulaceae</taxon>
        <taxon>Rhodopirellula</taxon>
    </lineage>
</organism>
<dbReference type="EMBL" id="ANOH01000270">
    <property type="protein sequence ID" value="EMI54624.1"/>
    <property type="molecule type" value="Genomic_DNA"/>
</dbReference>
<dbReference type="PATRIC" id="fig|1263870.3.peg.4166"/>
<evidence type="ECO:0000313" key="2">
    <source>
        <dbReference type="Proteomes" id="UP000011885"/>
    </source>
</evidence>
<keyword evidence="2" id="KW-1185">Reference proteome</keyword>
<sequence length="64" mass="7249">MKRNGAEPINYETTKGDIFLVSKDGEVTTVNQLRIMPDSVSEKEILRLAKRVVERTTNTEEAEP</sequence>
<dbReference type="AlphaFoldDB" id="M5U009"/>
<accession>M5U009</accession>
<gene>
    <name evidence="1" type="ORF">RSSM_03936</name>
</gene>
<protein>
    <submittedName>
        <fullName evidence="1">Uncharacterized protein</fullName>
    </submittedName>
</protein>
<reference evidence="1 2" key="1">
    <citation type="journal article" date="2013" name="Mar. Genomics">
        <title>Expression of sulfatases in Rhodopirellula baltica and the diversity of sulfatases in the genus Rhodopirellula.</title>
        <authorList>
            <person name="Wegner C.E."/>
            <person name="Richter-Heitmann T."/>
            <person name="Klindworth A."/>
            <person name="Klockow C."/>
            <person name="Richter M."/>
            <person name="Achstetter T."/>
            <person name="Glockner F.O."/>
            <person name="Harder J."/>
        </authorList>
    </citation>
    <scope>NUCLEOTIDE SEQUENCE [LARGE SCALE GENOMIC DNA]</scope>
    <source>
        <strain evidence="1 2">SM41</strain>
    </source>
</reference>